<dbReference type="PANTHER" id="PTHR11977">
    <property type="entry name" value="VILLIN"/>
    <property type="match status" value="1"/>
</dbReference>
<dbReference type="GO" id="GO:0005546">
    <property type="term" value="F:phosphatidylinositol-4,5-bisphosphate binding"/>
    <property type="evidence" value="ECO:0007669"/>
    <property type="project" value="TreeGrafter"/>
</dbReference>
<name>A0AAD4N3J1_9BILA</name>
<dbReference type="GO" id="GO:0051014">
    <property type="term" value="P:actin filament severing"/>
    <property type="evidence" value="ECO:0007669"/>
    <property type="project" value="TreeGrafter"/>
</dbReference>
<dbReference type="EMBL" id="JAKKPZ010000010">
    <property type="protein sequence ID" value="KAI1716469.1"/>
    <property type="molecule type" value="Genomic_DNA"/>
</dbReference>
<dbReference type="PRINTS" id="PR00597">
    <property type="entry name" value="GELSOLIN"/>
</dbReference>
<evidence type="ECO:0000256" key="4">
    <source>
        <dbReference type="ARBA" id="ARBA00023203"/>
    </source>
</evidence>
<evidence type="ECO:0000313" key="6">
    <source>
        <dbReference type="EMBL" id="KAI1716469.1"/>
    </source>
</evidence>
<dbReference type="Proteomes" id="UP001201812">
    <property type="component" value="Unassembled WGS sequence"/>
</dbReference>
<dbReference type="InterPro" id="IPR007122">
    <property type="entry name" value="Villin/Gelsolin"/>
</dbReference>
<dbReference type="CDD" id="cd11292">
    <property type="entry name" value="gelsolin_S3_like"/>
    <property type="match status" value="1"/>
</dbReference>
<protein>
    <submittedName>
        <fullName evidence="6">Gelsolin repeat domain-containing protein</fullName>
    </submittedName>
</protein>
<dbReference type="CDD" id="cd11291">
    <property type="entry name" value="gelsolin_S6_like"/>
    <property type="match status" value="1"/>
</dbReference>
<dbReference type="GO" id="GO:0015629">
    <property type="term" value="C:actin cytoskeleton"/>
    <property type="evidence" value="ECO:0007669"/>
    <property type="project" value="TreeGrafter"/>
</dbReference>
<evidence type="ECO:0000256" key="2">
    <source>
        <dbReference type="ARBA" id="ARBA00022467"/>
    </source>
</evidence>
<dbReference type="GO" id="GO:0051015">
    <property type="term" value="F:actin filament binding"/>
    <property type="evidence" value="ECO:0007669"/>
    <property type="project" value="InterPro"/>
</dbReference>
<dbReference type="PANTHER" id="PTHR11977:SF123">
    <property type="entry name" value="GELSOLIN"/>
    <property type="match status" value="1"/>
</dbReference>
<dbReference type="Gene3D" id="3.40.20.10">
    <property type="entry name" value="Severin"/>
    <property type="match status" value="4"/>
</dbReference>
<dbReference type="SMART" id="SM00262">
    <property type="entry name" value="GEL"/>
    <property type="match status" value="4"/>
</dbReference>
<feature type="domain" description="Gelsolin-like" evidence="5">
    <location>
        <begin position="60"/>
        <end position="136"/>
    </location>
</feature>
<dbReference type="InterPro" id="IPR029006">
    <property type="entry name" value="ADF-H/Gelsolin-like_dom_sf"/>
</dbReference>
<dbReference type="FunFam" id="3.40.20.10:FF:000005">
    <property type="entry name" value="Gelsolin"/>
    <property type="match status" value="1"/>
</dbReference>
<feature type="domain" description="Gelsolin-like" evidence="5">
    <location>
        <begin position="180"/>
        <end position="239"/>
    </location>
</feature>
<evidence type="ECO:0000313" key="7">
    <source>
        <dbReference type="Proteomes" id="UP001201812"/>
    </source>
</evidence>
<evidence type="ECO:0000256" key="1">
    <source>
        <dbReference type="ARBA" id="ARBA00008418"/>
    </source>
</evidence>
<accession>A0AAD4N3J1</accession>
<feature type="domain" description="Gelsolin-like" evidence="5">
    <location>
        <begin position="305"/>
        <end position="372"/>
    </location>
</feature>
<keyword evidence="7" id="KW-1185">Reference proteome</keyword>
<feature type="domain" description="Gelsolin-like" evidence="5">
    <location>
        <begin position="405"/>
        <end position="478"/>
    </location>
</feature>
<dbReference type="Pfam" id="PF00626">
    <property type="entry name" value="Gelsolin"/>
    <property type="match status" value="4"/>
</dbReference>
<dbReference type="SUPFAM" id="SSF55753">
    <property type="entry name" value="Actin depolymerizing proteins"/>
    <property type="match status" value="4"/>
</dbReference>
<comment type="caution">
    <text evidence="6">The sequence shown here is derived from an EMBL/GenBank/DDBJ whole genome shotgun (WGS) entry which is preliminary data.</text>
</comment>
<keyword evidence="3" id="KW-0677">Repeat</keyword>
<dbReference type="GO" id="GO:0005737">
    <property type="term" value="C:cytoplasm"/>
    <property type="evidence" value="ECO:0007669"/>
    <property type="project" value="TreeGrafter"/>
</dbReference>
<dbReference type="GO" id="GO:0008154">
    <property type="term" value="P:actin polymerization or depolymerization"/>
    <property type="evidence" value="ECO:0007669"/>
    <property type="project" value="TreeGrafter"/>
</dbReference>
<dbReference type="CDD" id="cd11289">
    <property type="entry name" value="gelsolin_S2_like"/>
    <property type="match status" value="1"/>
</dbReference>
<gene>
    <name evidence="6" type="ORF">DdX_07524</name>
</gene>
<evidence type="ECO:0000256" key="3">
    <source>
        <dbReference type="ARBA" id="ARBA00022737"/>
    </source>
</evidence>
<comment type="similarity">
    <text evidence="1">Belongs to the villin/gelsolin family.</text>
</comment>
<keyword evidence="2" id="KW-0117">Actin capping</keyword>
<sequence>MLDIPTKVDSILLALLETNFSAELLAAALYYEMKMTVDPKLKGIGKTRGLQIWRINKFSLEDVPKEQYGNFYSGDSYIVLNTKNPGDWDVHFWLGRETSQDEMGTAAIKTVELDDSLSGLPVQYREVQDHESALFLSYFKDGIMYLQGGNKSGFNHILDPYEKFKPRLFHCKGKRNVRCRQVNCVKESLNLGDVFILDKGLDIYVWMPPESGRLERIKGMQHAKSICDSERAGRPKIHILDKDWKINDKFWSQFGGISSVDKIKAPKAAGDDENYWRENRQQISLWKISDASGQIKITKICQGGLNVSDLDTKDAFIVDAVNGGVFVWIGKGCTTAERKKAMEWGQEYLKQQKRPDYTSITRVLEGAEPADFTQWFTNWNAQRKTVTFKPKLYQCSNETGKLVIEEIANFSQADLDGDDVMILDGLNLIYVWVGNGANPKEKEAAKDTANKYLNTDSIPRHKKASIDVIYQGKEPPTFKKFFPSWDDKMFAGDRSAENMRKLLFQ</sequence>
<dbReference type="GO" id="GO:0051016">
    <property type="term" value="P:barbed-end actin filament capping"/>
    <property type="evidence" value="ECO:0007669"/>
    <property type="project" value="TreeGrafter"/>
</dbReference>
<dbReference type="AlphaFoldDB" id="A0AAD4N3J1"/>
<proteinExistence type="inferred from homology"/>
<organism evidence="6 7">
    <name type="scientific">Ditylenchus destructor</name>
    <dbReference type="NCBI Taxonomy" id="166010"/>
    <lineage>
        <taxon>Eukaryota</taxon>
        <taxon>Metazoa</taxon>
        <taxon>Ecdysozoa</taxon>
        <taxon>Nematoda</taxon>
        <taxon>Chromadorea</taxon>
        <taxon>Rhabditida</taxon>
        <taxon>Tylenchina</taxon>
        <taxon>Tylenchomorpha</taxon>
        <taxon>Sphaerularioidea</taxon>
        <taxon>Anguinidae</taxon>
        <taxon>Anguininae</taxon>
        <taxon>Ditylenchus</taxon>
    </lineage>
</organism>
<keyword evidence="4" id="KW-0009">Actin-binding</keyword>
<dbReference type="InterPro" id="IPR007123">
    <property type="entry name" value="Gelsolin-like_dom"/>
</dbReference>
<dbReference type="CDD" id="cd11290">
    <property type="entry name" value="gelsolin_S1_like"/>
    <property type="match status" value="1"/>
</dbReference>
<dbReference type="FunFam" id="3.40.20.10:FF:000002">
    <property type="entry name" value="Gelsolin"/>
    <property type="match status" value="1"/>
</dbReference>
<evidence type="ECO:0000259" key="5">
    <source>
        <dbReference type="Pfam" id="PF00626"/>
    </source>
</evidence>
<reference evidence="6" key="1">
    <citation type="submission" date="2022-01" db="EMBL/GenBank/DDBJ databases">
        <title>Genome Sequence Resource for Two Populations of Ditylenchus destructor, the Migratory Endoparasitic Phytonematode.</title>
        <authorList>
            <person name="Zhang H."/>
            <person name="Lin R."/>
            <person name="Xie B."/>
        </authorList>
    </citation>
    <scope>NUCLEOTIDE SEQUENCE</scope>
    <source>
        <strain evidence="6">BazhouSP</strain>
    </source>
</reference>